<dbReference type="AlphaFoldDB" id="A0A653E074"/>
<protein>
    <submittedName>
        <fullName evidence="2">Uncharacterized protein</fullName>
    </submittedName>
</protein>
<accession>A0A653E074</accession>
<evidence type="ECO:0000256" key="1">
    <source>
        <dbReference type="SAM" id="MobiDB-lite"/>
    </source>
</evidence>
<organism evidence="2">
    <name type="scientific">Pseudomonas marincola</name>
    <dbReference type="NCBI Taxonomy" id="437900"/>
    <lineage>
        <taxon>Bacteria</taxon>
        <taxon>Pseudomonadati</taxon>
        <taxon>Pseudomonadota</taxon>
        <taxon>Gammaproteobacteria</taxon>
        <taxon>Pseudomonadales</taxon>
        <taxon>Pseudomonadaceae</taxon>
        <taxon>Pseudomonas</taxon>
    </lineage>
</organism>
<evidence type="ECO:0000313" key="2">
    <source>
        <dbReference type="EMBL" id="VEV96147.1"/>
    </source>
</evidence>
<dbReference type="EMBL" id="LR215729">
    <property type="protein sequence ID" value="VEV96147.1"/>
    <property type="molecule type" value="Genomic_DNA"/>
</dbReference>
<feature type="region of interest" description="Disordered" evidence="1">
    <location>
        <begin position="1"/>
        <end position="21"/>
    </location>
</feature>
<proteinExistence type="predicted"/>
<gene>
    <name evidence="2" type="ORF">PMYSY11_1100</name>
</gene>
<sequence length="21" mass="2385">MFVLPVNGARKRLPQQQGPTF</sequence>
<name>A0A653E074_9PSED</name>
<reference evidence="2" key="1">
    <citation type="submission" date="2019-02" db="EMBL/GenBank/DDBJ databases">
        <authorList>
            <consortium name="Genoscope - CEA"/>
            <person name="William W."/>
        </authorList>
    </citation>
    <scope>NUCLEOTIDE SEQUENCE [LARGE SCALE GENOMIC DNA]</scope>
    <source>
        <strain evidence="2">YSy11</strain>
    </source>
</reference>